<evidence type="ECO:0000313" key="3">
    <source>
        <dbReference type="Proteomes" id="UP000316614"/>
    </source>
</evidence>
<sequence>MKKLFPLLVAIITPNSFNQTKKDQTTTETVTTMVSARAEGVSSKVLKTGHLMSLRSKATLVKKKKMRPQKHGNRSVLPSLSMQAM</sequence>
<feature type="compositionally biased region" description="Basic residues" evidence="1">
    <location>
        <begin position="60"/>
        <end position="73"/>
    </location>
</feature>
<dbReference type="AlphaFoldDB" id="A0A514CFD9"/>
<gene>
    <name evidence="2" type="ORF">FKX85_05635</name>
</gene>
<evidence type="ECO:0000256" key="1">
    <source>
        <dbReference type="SAM" id="MobiDB-lite"/>
    </source>
</evidence>
<proteinExistence type="predicted"/>
<dbReference type="Proteomes" id="UP000316614">
    <property type="component" value="Chromosome"/>
</dbReference>
<evidence type="ECO:0000313" key="2">
    <source>
        <dbReference type="EMBL" id="QDH78539.1"/>
    </source>
</evidence>
<name>A0A514CFD9_9BACT</name>
<feature type="compositionally biased region" description="Polar residues" evidence="1">
    <location>
        <begin position="76"/>
        <end position="85"/>
    </location>
</feature>
<protein>
    <submittedName>
        <fullName evidence="2">Uncharacterized protein</fullName>
    </submittedName>
</protein>
<keyword evidence="3" id="KW-1185">Reference proteome</keyword>
<dbReference type="RefSeq" id="WP_141613795.1">
    <property type="nucleotide sequence ID" value="NZ_CP041253.1"/>
</dbReference>
<dbReference type="EMBL" id="CP041253">
    <property type="protein sequence ID" value="QDH78539.1"/>
    <property type="molecule type" value="Genomic_DNA"/>
</dbReference>
<accession>A0A514CFD9</accession>
<organism evidence="2 3">
    <name type="scientific">Echinicola soli</name>
    <dbReference type="NCBI Taxonomy" id="2591634"/>
    <lineage>
        <taxon>Bacteria</taxon>
        <taxon>Pseudomonadati</taxon>
        <taxon>Bacteroidota</taxon>
        <taxon>Cytophagia</taxon>
        <taxon>Cytophagales</taxon>
        <taxon>Cyclobacteriaceae</taxon>
        <taxon>Echinicola</taxon>
    </lineage>
</organism>
<dbReference type="KEGG" id="echi:FKX85_05635"/>
<reference evidence="2 3" key="1">
    <citation type="submission" date="2019-06" db="EMBL/GenBank/DDBJ databases">
        <title>Echinicola alkalisoli sp. nov. isolated from saline soil.</title>
        <authorList>
            <person name="Sun J.-Q."/>
            <person name="Xu L."/>
        </authorList>
    </citation>
    <scope>NUCLEOTIDE SEQUENCE [LARGE SCALE GENOMIC DNA]</scope>
    <source>
        <strain evidence="2 3">LN3S3</strain>
    </source>
</reference>
<feature type="region of interest" description="Disordered" evidence="1">
    <location>
        <begin position="60"/>
        <end position="85"/>
    </location>
</feature>